<dbReference type="PANTHER" id="PTHR43542">
    <property type="entry name" value="METHYLTRANSFERASE"/>
    <property type="match status" value="1"/>
</dbReference>
<protein>
    <recommendedName>
        <fullName evidence="4">Methyltransferase small domain-containing protein</fullName>
    </recommendedName>
</protein>
<evidence type="ECO:0000256" key="1">
    <source>
        <dbReference type="ARBA" id="ARBA00022603"/>
    </source>
</evidence>
<dbReference type="InterPro" id="IPR029063">
    <property type="entry name" value="SAM-dependent_MTases_sf"/>
</dbReference>
<organism evidence="3">
    <name type="scientific">marine metagenome</name>
    <dbReference type="NCBI Taxonomy" id="408172"/>
    <lineage>
        <taxon>unclassified sequences</taxon>
        <taxon>metagenomes</taxon>
        <taxon>ecological metagenomes</taxon>
    </lineage>
</organism>
<dbReference type="GO" id="GO:0031167">
    <property type="term" value="P:rRNA methylation"/>
    <property type="evidence" value="ECO:0007669"/>
    <property type="project" value="InterPro"/>
</dbReference>
<dbReference type="PANTHER" id="PTHR43542:SF1">
    <property type="entry name" value="METHYLTRANSFERASE"/>
    <property type="match status" value="1"/>
</dbReference>
<dbReference type="SUPFAM" id="SSF53335">
    <property type="entry name" value="S-adenosyl-L-methionine-dependent methyltransferases"/>
    <property type="match status" value="1"/>
</dbReference>
<accession>A0A381U969</accession>
<dbReference type="EMBL" id="UINC01005988">
    <property type="protein sequence ID" value="SVA24785.1"/>
    <property type="molecule type" value="Genomic_DNA"/>
</dbReference>
<dbReference type="Gene3D" id="3.40.50.150">
    <property type="entry name" value="Vaccinia Virus protein VP39"/>
    <property type="match status" value="1"/>
</dbReference>
<dbReference type="InterPro" id="IPR002052">
    <property type="entry name" value="DNA_methylase_N6_adenine_CS"/>
</dbReference>
<keyword evidence="1" id="KW-0489">Methyltransferase</keyword>
<proteinExistence type="predicted"/>
<reference evidence="3" key="1">
    <citation type="submission" date="2018-05" db="EMBL/GenBank/DDBJ databases">
        <authorList>
            <person name="Lanie J.A."/>
            <person name="Ng W.-L."/>
            <person name="Kazmierczak K.M."/>
            <person name="Andrzejewski T.M."/>
            <person name="Davidsen T.M."/>
            <person name="Wayne K.J."/>
            <person name="Tettelin H."/>
            <person name="Glass J.I."/>
            <person name="Rusch D."/>
            <person name="Podicherti R."/>
            <person name="Tsui H.-C.T."/>
            <person name="Winkler M.E."/>
        </authorList>
    </citation>
    <scope>NUCLEOTIDE SEQUENCE</scope>
</reference>
<dbReference type="GO" id="GO:0003676">
    <property type="term" value="F:nucleic acid binding"/>
    <property type="evidence" value="ECO:0007669"/>
    <property type="project" value="InterPro"/>
</dbReference>
<evidence type="ECO:0008006" key="4">
    <source>
        <dbReference type="Google" id="ProtNLM"/>
    </source>
</evidence>
<dbReference type="Pfam" id="PF03602">
    <property type="entry name" value="Cons_hypoth95"/>
    <property type="match status" value="1"/>
</dbReference>
<sequence>MGIEGLSRGAEAADFVEANGKQCAVIQSNLKLCGFEENGKVYRMKAEQSLKVLTGRYGVVVMDPPYRLEEVGVIVEKLSASNLVDDEGIVAVGHSKRQMLTETYGALTRIKSSRHGDSMVDFYIKDVSR</sequence>
<dbReference type="PROSITE" id="PS00092">
    <property type="entry name" value="N6_MTASE"/>
    <property type="match status" value="1"/>
</dbReference>
<dbReference type="GO" id="GO:0008168">
    <property type="term" value="F:methyltransferase activity"/>
    <property type="evidence" value="ECO:0007669"/>
    <property type="project" value="UniProtKB-KW"/>
</dbReference>
<dbReference type="AlphaFoldDB" id="A0A381U969"/>
<evidence type="ECO:0000256" key="2">
    <source>
        <dbReference type="ARBA" id="ARBA00022679"/>
    </source>
</evidence>
<evidence type="ECO:0000313" key="3">
    <source>
        <dbReference type="EMBL" id="SVA24785.1"/>
    </source>
</evidence>
<keyword evidence="2" id="KW-0808">Transferase</keyword>
<name>A0A381U969_9ZZZZ</name>
<gene>
    <name evidence="3" type="ORF">METZ01_LOCUS77639</name>
</gene>
<dbReference type="InterPro" id="IPR004398">
    <property type="entry name" value="RNA_MeTrfase_RsmD"/>
</dbReference>